<keyword evidence="5 18" id="KW-0479">Metal-binding</keyword>
<dbReference type="FunFam" id="3.40.50.10260:FF:000003">
    <property type="entry name" value="Multifunctional fusion protein"/>
    <property type="match status" value="1"/>
</dbReference>
<comment type="similarity">
    <text evidence="4 19">In the C-terminal section; belongs to the NnrD/CARKD family.</text>
</comment>
<evidence type="ECO:0000256" key="3">
    <source>
        <dbReference type="ARBA" id="ARBA00006001"/>
    </source>
</evidence>
<evidence type="ECO:0000256" key="11">
    <source>
        <dbReference type="ARBA" id="ARBA00023235"/>
    </source>
</evidence>
<dbReference type="Pfam" id="PF03853">
    <property type="entry name" value="YjeF_N"/>
    <property type="match status" value="1"/>
</dbReference>
<dbReference type="NCBIfam" id="TIGR00196">
    <property type="entry name" value="yjeF_cterm"/>
    <property type="match status" value="1"/>
</dbReference>
<keyword evidence="12 17" id="KW-0456">Lyase</keyword>
<evidence type="ECO:0000313" key="22">
    <source>
        <dbReference type="EMBL" id="KNZ69816.1"/>
    </source>
</evidence>
<dbReference type="PANTHER" id="PTHR12592:SF0">
    <property type="entry name" value="ATP-DEPENDENT (S)-NAD(P)H-HYDRATE DEHYDRATASE"/>
    <property type="match status" value="1"/>
</dbReference>
<feature type="binding site" evidence="18">
    <location>
        <position position="164"/>
    </location>
    <ligand>
        <name>(6S)-NADPHX</name>
        <dbReference type="ChEBI" id="CHEBI:64076"/>
    </ligand>
</feature>
<dbReference type="NCBIfam" id="TIGR00197">
    <property type="entry name" value="yjeF_nterm"/>
    <property type="match status" value="1"/>
</dbReference>
<dbReference type="GO" id="GO:0052855">
    <property type="term" value="F:ADP-dependent NAD(P)H-hydrate dehydratase activity"/>
    <property type="evidence" value="ECO:0007669"/>
    <property type="project" value="UniProtKB-UniRule"/>
</dbReference>
<evidence type="ECO:0000313" key="23">
    <source>
        <dbReference type="Proteomes" id="UP000037175"/>
    </source>
</evidence>
<evidence type="ECO:0000256" key="4">
    <source>
        <dbReference type="ARBA" id="ARBA00009524"/>
    </source>
</evidence>
<comment type="function">
    <text evidence="14 19">Bifunctional enzyme that catalyzes the epimerization of the S- and R-forms of NAD(P)HX and the dehydration of the S-form of NAD(P)HX at the expense of ADP, which is converted to AMP. This allows the repair of both epimers of NAD(P)HX, a damaged form of NAD(P)H that is a result of enzymatic or heat-dependent hydration.</text>
</comment>
<dbReference type="InterPro" id="IPR036652">
    <property type="entry name" value="YjeF_N_dom_sf"/>
</dbReference>
<dbReference type="Gene3D" id="3.40.1190.20">
    <property type="match status" value="1"/>
</dbReference>
<sequence>MFLVTAEEMQNLDKLTIDQVGIPGVVLMENAGLQVVKVIKEILGEVPGKQVAVFAGKGNNGGDGFVIARHLLNMGAEVKVLLNGEPADITGDAKVNLNILQNMGQKIFTINNSNSLNIVKLTLVYTDLIVDAVFGTGFKGAVNDHMGKIISLINESGKPVVAVDIPSGLEANTGQVHGPCIQATHTVTFGLPKLGLTIHPGKEYAGQLHIADISIPPDLVKKQNFNKFLLTKELVAQMLPKRHSQGHKGDYGRVLVVAGSEGLTGAAVLTSMAVLKSGAGLATLAVPRSLHDLMEIKLTEVMTKPLPETEKKTISRDALEEVIALTESADVVALGPGISTEPATAGFVRDLLPELNKPVVIDADGLNALAGSLEVLKKIEAPVVITPHPGEMARLAGIKTEEVQNNRIEVAREFAANWCVNVVLKGAETVVAGVDGSLFVNSTGNPGMATGGSGDVLTGVIAGLIGQGLAPVRAAAAGVFIHGYAGDLGALEKGQAGLLAGDILNLLPKVFRELEGA</sequence>
<feature type="binding site" evidence="18">
    <location>
        <begin position="59"/>
        <end position="63"/>
    </location>
    <ligand>
        <name>(6S)-NADPHX</name>
        <dbReference type="ChEBI" id="CHEBI:64076"/>
    </ligand>
</feature>
<dbReference type="GO" id="GO:0016301">
    <property type="term" value="F:kinase activity"/>
    <property type="evidence" value="ECO:0007669"/>
    <property type="project" value="UniProtKB-KW"/>
</dbReference>
<comment type="similarity">
    <text evidence="18">Belongs to the NnrE/AIBP family.</text>
</comment>
<comment type="function">
    <text evidence="18">Catalyzes the epimerization of the S- and R-forms of NAD(P)HX, a damaged form of NAD(P)H that is a result of enzymatic or heat-dependent hydration. This is a prerequisite for the S-specific NAD(P)H-hydrate dehydratase to allow the repair of both epimers of NAD(P)HX.</text>
</comment>
<dbReference type="Gene3D" id="3.40.50.10260">
    <property type="entry name" value="YjeF N-terminal domain"/>
    <property type="match status" value="1"/>
</dbReference>
<keyword evidence="9 18" id="KW-0630">Potassium</keyword>
<feature type="binding site" evidence="17">
    <location>
        <position position="455"/>
    </location>
    <ligand>
        <name>(6S)-NADPHX</name>
        <dbReference type="ChEBI" id="CHEBI:64076"/>
    </ligand>
</feature>
<dbReference type="PANTHER" id="PTHR12592">
    <property type="entry name" value="ATP-DEPENDENT (S)-NAD(P)H-HYDRATE DEHYDRATASE FAMILY MEMBER"/>
    <property type="match status" value="1"/>
</dbReference>
<dbReference type="HAMAP" id="MF_01966">
    <property type="entry name" value="NADHX_epimerase"/>
    <property type="match status" value="1"/>
</dbReference>
<dbReference type="CDD" id="cd01171">
    <property type="entry name" value="YXKO-related"/>
    <property type="match status" value="1"/>
</dbReference>
<dbReference type="GO" id="GO:0046496">
    <property type="term" value="P:nicotinamide nucleotide metabolic process"/>
    <property type="evidence" value="ECO:0007669"/>
    <property type="project" value="UniProtKB-UniRule"/>
</dbReference>
<evidence type="ECO:0000259" key="21">
    <source>
        <dbReference type="PROSITE" id="PS51385"/>
    </source>
</evidence>
<keyword evidence="13" id="KW-0511">Multifunctional enzyme</keyword>
<dbReference type="InterPro" id="IPR029056">
    <property type="entry name" value="Ribokinase-like"/>
</dbReference>
<keyword evidence="11 18" id="KW-0413">Isomerase</keyword>
<evidence type="ECO:0000256" key="15">
    <source>
        <dbReference type="ARBA" id="ARBA00048238"/>
    </source>
</evidence>
<dbReference type="EMBL" id="LGTE01000008">
    <property type="protein sequence ID" value="KNZ69816.1"/>
    <property type="molecule type" value="Genomic_DNA"/>
</dbReference>
<proteinExistence type="inferred from homology"/>
<comment type="catalytic activity">
    <reaction evidence="16 17 19">
        <text>(6S)-NADPHX + ADP = AMP + phosphate + NADPH + H(+)</text>
        <dbReference type="Rhea" id="RHEA:32235"/>
        <dbReference type="ChEBI" id="CHEBI:15378"/>
        <dbReference type="ChEBI" id="CHEBI:43474"/>
        <dbReference type="ChEBI" id="CHEBI:57783"/>
        <dbReference type="ChEBI" id="CHEBI:64076"/>
        <dbReference type="ChEBI" id="CHEBI:456215"/>
        <dbReference type="ChEBI" id="CHEBI:456216"/>
        <dbReference type="EC" id="4.2.1.136"/>
    </reaction>
</comment>
<evidence type="ECO:0000256" key="2">
    <source>
        <dbReference type="ARBA" id="ARBA00000909"/>
    </source>
</evidence>
<evidence type="ECO:0000256" key="17">
    <source>
        <dbReference type="HAMAP-Rule" id="MF_01965"/>
    </source>
</evidence>
<dbReference type="GO" id="GO:0052856">
    <property type="term" value="F:NAD(P)HX epimerase activity"/>
    <property type="evidence" value="ECO:0007669"/>
    <property type="project" value="UniProtKB-UniRule"/>
</dbReference>
<dbReference type="EC" id="4.2.1.136" evidence="19"/>
<evidence type="ECO:0000256" key="18">
    <source>
        <dbReference type="HAMAP-Rule" id="MF_01966"/>
    </source>
</evidence>
<dbReference type="PROSITE" id="PS51385">
    <property type="entry name" value="YJEF_N"/>
    <property type="match status" value="1"/>
</dbReference>
<dbReference type="GO" id="GO:0110051">
    <property type="term" value="P:metabolite repair"/>
    <property type="evidence" value="ECO:0007669"/>
    <property type="project" value="TreeGrafter"/>
</dbReference>
<feature type="binding site" evidence="17">
    <location>
        <begin position="425"/>
        <end position="429"/>
    </location>
    <ligand>
        <name>AMP</name>
        <dbReference type="ChEBI" id="CHEBI:456215"/>
    </ligand>
</feature>
<organism evidence="22 23">
    <name type="scientific">Thermincola ferriacetica</name>
    <dbReference type="NCBI Taxonomy" id="281456"/>
    <lineage>
        <taxon>Bacteria</taxon>
        <taxon>Bacillati</taxon>
        <taxon>Bacillota</taxon>
        <taxon>Clostridia</taxon>
        <taxon>Eubacteriales</taxon>
        <taxon>Thermincolaceae</taxon>
        <taxon>Thermincola</taxon>
    </lineage>
</organism>
<protein>
    <recommendedName>
        <fullName evidence="19">Bifunctional NAD(P)H-hydrate repair enzyme</fullName>
    </recommendedName>
    <alternativeName>
        <fullName evidence="19">Nicotinamide nucleotide repair protein</fullName>
    </alternativeName>
    <domain>
        <recommendedName>
            <fullName evidence="19">ADP-dependent (S)-NAD(P)H-hydrate dehydratase</fullName>
            <ecNumber evidence="19">4.2.1.136</ecNumber>
        </recommendedName>
        <alternativeName>
            <fullName evidence="19">ADP-dependent NAD(P)HX dehydratase</fullName>
        </alternativeName>
    </domain>
    <domain>
        <recommendedName>
            <fullName evidence="19">NAD(P)H-hydrate epimerase</fullName>
            <ecNumber evidence="19">5.1.99.6</ecNumber>
        </recommendedName>
    </domain>
</protein>
<feature type="binding site" evidence="18">
    <location>
        <position position="131"/>
    </location>
    <ligand>
        <name>K(+)</name>
        <dbReference type="ChEBI" id="CHEBI:29103"/>
    </ligand>
</feature>
<comment type="function">
    <text evidence="17">Catalyzes the dehydration of the S-form of NAD(P)HX at the expense of ADP, which is converted to AMP. Together with NAD(P)HX epimerase, which catalyzes the epimerization of the S- and R-forms, the enzyme allows the repair of both epimers of NAD(P)HX, a damaged form of NAD(P)H that is a result of enzymatic or heat-dependent hydration.</text>
</comment>
<dbReference type="InterPro" id="IPR017953">
    <property type="entry name" value="Carbohydrate_kinase_pred_CS"/>
</dbReference>
<comment type="caution">
    <text evidence="18">Lacks conserved residue(s) required for the propagation of feature annotation.</text>
</comment>
<dbReference type="InterPro" id="IPR004443">
    <property type="entry name" value="YjeF_N_dom"/>
</dbReference>
<keyword evidence="10 17" id="KW-0520">NAD</keyword>
<feature type="binding site" evidence="17">
    <location>
        <position position="337"/>
    </location>
    <ligand>
        <name>(6S)-NADPHX</name>
        <dbReference type="ChEBI" id="CHEBI:64076"/>
    </ligand>
</feature>
<evidence type="ECO:0000256" key="12">
    <source>
        <dbReference type="ARBA" id="ARBA00023239"/>
    </source>
</evidence>
<name>A0A0L6W2W3_9FIRM</name>
<comment type="cofactor">
    <cofactor evidence="17">
        <name>Mg(2+)</name>
        <dbReference type="ChEBI" id="CHEBI:18420"/>
    </cofactor>
</comment>
<evidence type="ECO:0000256" key="19">
    <source>
        <dbReference type="PIRNR" id="PIRNR017184"/>
    </source>
</evidence>
<evidence type="ECO:0000256" key="8">
    <source>
        <dbReference type="ARBA" id="ARBA00022857"/>
    </source>
</evidence>
<dbReference type="InterPro" id="IPR000631">
    <property type="entry name" value="CARKD"/>
</dbReference>
<feature type="binding site" evidence="18">
    <location>
        <position position="60"/>
    </location>
    <ligand>
        <name>K(+)</name>
        <dbReference type="ChEBI" id="CHEBI:29103"/>
    </ligand>
</feature>
<dbReference type="GO" id="GO:0005524">
    <property type="term" value="F:ATP binding"/>
    <property type="evidence" value="ECO:0007669"/>
    <property type="project" value="UniProtKB-UniRule"/>
</dbReference>
<feature type="domain" description="YjeF C-terminal" evidence="20">
    <location>
        <begin position="231"/>
        <end position="514"/>
    </location>
</feature>
<dbReference type="HAMAP" id="MF_01965">
    <property type="entry name" value="NADHX_dehydratase"/>
    <property type="match status" value="1"/>
</dbReference>
<dbReference type="RefSeq" id="WP_052217559.1">
    <property type="nucleotide sequence ID" value="NZ_LGTE01000008.1"/>
</dbReference>
<keyword evidence="22" id="KW-0808">Transferase</keyword>
<evidence type="ECO:0000256" key="9">
    <source>
        <dbReference type="ARBA" id="ARBA00022958"/>
    </source>
</evidence>
<feature type="binding site" evidence="18">
    <location>
        <position position="167"/>
    </location>
    <ligand>
        <name>K(+)</name>
        <dbReference type="ChEBI" id="CHEBI:29103"/>
    </ligand>
</feature>
<evidence type="ECO:0000256" key="13">
    <source>
        <dbReference type="ARBA" id="ARBA00023268"/>
    </source>
</evidence>
<feature type="binding site" evidence="17">
    <location>
        <position position="266"/>
    </location>
    <ligand>
        <name>(6S)-NADPHX</name>
        <dbReference type="ChEBI" id="CHEBI:64076"/>
    </ligand>
</feature>
<evidence type="ECO:0000256" key="1">
    <source>
        <dbReference type="ARBA" id="ARBA00000013"/>
    </source>
</evidence>
<comment type="caution">
    <text evidence="22">The sequence shown here is derived from an EMBL/GenBank/DDBJ whole genome shotgun (WGS) entry which is preliminary data.</text>
</comment>
<feature type="binding site" evidence="17">
    <location>
        <position position="388"/>
    </location>
    <ligand>
        <name>(6S)-NADPHX</name>
        <dbReference type="ChEBI" id="CHEBI:64076"/>
    </ligand>
</feature>
<comment type="similarity">
    <text evidence="3 19">In the N-terminal section; belongs to the NnrE/AIBP family.</text>
</comment>
<dbReference type="InterPro" id="IPR030677">
    <property type="entry name" value="Nnr"/>
</dbReference>
<feature type="domain" description="YjeF N-terminal" evidence="21">
    <location>
        <begin position="9"/>
        <end position="221"/>
    </location>
</feature>
<comment type="catalytic activity">
    <reaction evidence="1 18 19">
        <text>(6R)-NADHX = (6S)-NADHX</text>
        <dbReference type="Rhea" id="RHEA:32215"/>
        <dbReference type="ChEBI" id="CHEBI:64074"/>
        <dbReference type="ChEBI" id="CHEBI:64075"/>
        <dbReference type="EC" id="5.1.99.6"/>
    </reaction>
</comment>
<accession>A0A0L6W2W3</accession>
<keyword evidence="7 17" id="KW-0067">ATP-binding</keyword>
<dbReference type="PATRIC" id="fig|281456.6.peg.1521"/>
<dbReference type="PIRSF" id="PIRSF017184">
    <property type="entry name" value="Nnr"/>
    <property type="match status" value="1"/>
</dbReference>
<keyword evidence="8 17" id="KW-0521">NADP</keyword>
<dbReference type="GO" id="GO:0046872">
    <property type="term" value="F:metal ion binding"/>
    <property type="evidence" value="ECO:0007669"/>
    <property type="project" value="UniProtKB-UniRule"/>
</dbReference>
<gene>
    <name evidence="17" type="primary">nnrD</name>
    <name evidence="18" type="synonym">nnrE</name>
    <name evidence="22" type="ORF">Tfer_1426</name>
</gene>
<dbReference type="AlphaFoldDB" id="A0A0L6W2W3"/>
<evidence type="ECO:0000256" key="14">
    <source>
        <dbReference type="ARBA" id="ARBA00025153"/>
    </source>
</evidence>
<comment type="subunit">
    <text evidence="17">Homotetramer.</text>
</comment>
<dbReference type="EC" id="5.1.99.6" evidence="19"/>
<evidence type="ECO:0000256" key="6">
    <source>
        <dbReference type="ARBA" id="ARBA00022741"/>
    </source>
</evidence>
<evidence type="ECO:0000256" key="7">
    <source>
        <dbReference type="ARBA" id="ARBA00022840"/>
    </source>
</evidence>
<feature type="binding site" evidence="17">
    <location>
        <position position="454"/>
    </location>
    <ligand>
        <name>AMP</name>
        <dbReference type="ChEBI" id="CHEBI:456215"/>
    </ligand>
</feature>
<comment type="similarity">
    <text evidence="17">Belongs to the NnrD/CARKD family.</text>
</comment>
<dbReference type="PROSITE" id="PS51383">
    <property type="entry name" value="YJEF_C_3"/>
    <property type="match status" value="1"/>
</dbReference>
<dbReference type="Pfam" id="PF01256">
    <property type="entry name" value="Carb_kinase"/>
    <property type="match status" value="1"/>
</dbReference>
<comment type="cofactor">
    <cofactor evidence="18 19">
        <name>K(+)</name>
        <dbReference type="ChEBI" id="CHEBI:29103"/>
    </cofactor>
    <text evidence="18 19">Binds 1 potassium ion per subunit.</text>
</comment>
<feature type="binding site" evidence="18">
    <location>
        <begin position="135"/>
        <end position="141"/>
    </location>
    <ligand>
        <name>(6S)-NADPHX</name>
        <dbReference type="ChEBI" id="CHEBI:64076"/>
    </ligand>
</feature>
<keyword evidence="23" id="KW-1185">Reference proteome</keyword>
<evidence type="ECO:0000259" key="20">
    <source>
        <dbReference type="PROSITE" id="PS51383"/>
    </source>
</evidence>
<dbReference type="Proteomes" id="UP000037175">
    <property type="component" value="Unassembled WGS sequence"/>
</dbReference>
<comment type="catalytic activity">
    <reaction evidence="2 18 19">
        <text>(6R)-NADPHX = (6S)-NADPHX</text>
        <dbReference type="Rhea" id="RHEA:32227"/>
        <dbReference type="ChEBI" id="CHEBI:64076"/>
        <dbReference type="ChEBI" id="CHEBI:64077"/>
        <dbReference type="EC" id="5.1.99.6"/>
    </reaction>
</comment>
<evidence type="ECO:0000256" key="10">
    <source>
        <dbReference type="ARBA" id="ARBA00023027"/>
    </source>
</evidence>
<dbReference type="SUPFAM" id="SSF53613">
    <property type="entry name" value="Ribokinase-like"/>
    <property type="match status" value="1"/>
</dbReference>
<dbReference type="SUPFAM" id="SSF64153">
    <property type="entry name" value="YjeF N-terminal domain-like"/>
    <property type="match status" value="1"/>
</dbReference>
<dbReference type="PROSITE" id="PS01050">
    <property type="entry name" value="YJEF_C_2"/>
    <property type="match status" value="1"/>
</dbReference>
<comment type="catalytic activity">
    <reaction evidence="15 17 19">
        <text>(6S)-NADHX + ADP = AMP + phosphate + NADH + H(+)</text>
        <dbReference type="Rhea" id="RHEA:32223"/>
        <dbReference type="ChEBI" id="CHEBI:15378"/>
        <dbReference type="ChEBI" id="CHEBI:43474"/>
        <dbReference type="ChEBI" id="CHEBI:57945"/>
        <dbReference type="ChEBI" id="CHEBI:64074"/>
        <dbReference type="ChEBI" id="CHEBI:456215"/>
        <dbReference type="ChEBI" id="CHEBI:456216"/>
        <dbReference type="EC" id="4.2.1.136"/>
    </reaction>
</comment>
<evidence type="ECO:0000256" key="16">
    <source>
        <dbReference type="ARBA" id="ARBA00049209"/>
    </source>
</evidence>
<reference evidence="23" key="1">
    <citation type="submission" date="2015-07" db="EMBL/GenBank/DDBJ databases">
        <title>Complete Genome of Thermincola ferriacetica strain Z-0001T.</title>
        <authorList>
            <person name="Lusk B."/>
            <person name="Badalamenti J.P."/>
            <person name="Parameswaran P."/>
            <person name="Bond D.R."/>
            <person name="Torres C.I."/>
        </authorList>
    </citation>
    <scope>NUCLEOTIDE SEQUENCE [LARGE SCALE GENOMIC DNA]</scope>
    <source>
        <strain evidence="23">Z-0001</strain>
    </source>
</reference>
<keyword evidence="6 17" id="KW-0547">Nucleotide-binding</keyword>
<evidence type="ECO:0000256" key="5">
    <source>
        <dbReference type="ARBA" id="ARBA00022723"/>
    </source>
</evidence>
<keyword evidence="22" id="KW-0418">Kinase</keyword>